<comment type="caution">
    <text evidence="1">The sequence shown here is derived from an EMBL/GenBank/DDBJ whole genome shotgun (WGS) entry which is preliminary data.</text>
</comment>
<dbReference type="GeneID" id="62642425"/>
<protein>
    <submittedName>
        <fullName evidence="1">Uncharacterized protein</fullName>
    </submittedName>
</protein>
<dbReference type="RefSeq" id="WP_085631993.1">
    <property type="nucleotide sequence ID" value="NZ_JAFBWU010000007.1"/>
</dbReference>
<accession>A0A9Q2NYD2</accession>
<dbReference type="EMBL" id="JAFBXE010000007">
    <property type="protein sequence ID" value="MBM2413143.1"/>
    <property type="molecule type" value="Genomic_DNA"/>
</dbReference>
<sequence>MSMVQELAEKLADDTLKAMKHLDDDRFFMEVAAELGAASTTLEEAFLTAIRVRLAERKARAFIRARIEGQKKDENFGR</sequence>
<evidence type="ECO:0000313" key="2">
    <source>
        <dbReference type="EMBL" id="MBM2417811.1"/>
    </source>
</evidence>
<dbReference type="Proteomes" id="UP000755667">
    <property type="component" value="Unassembled WGS sequence"/>
</dbReference>
<keyword evidence="4" id="KW-1185">Reference proteome</keyword>
<name>A0A9Q2NYD2_9RHOB</name>
<reference evidence="1 4" key="1">
    <citation type="submission" date="2021-01" db="EMBL/GenBank/DDBJ databases">
        <title>Diatom-associated Roseobacters Show Island Model of Population Structure.</title>
        <authorList>
            <person name="Qu L."/>
            <person name="Feng X."/>
            <person name="Chen Y."/>
            <person name="Li L."/>
            <person name="Wang X."/>
            <person name="Hu Z."/>
            <person name="Wang H."/>
            <person name="Luo H."/>
        </authorList>
    </citation>
    <scope>NUCLEOTIDE SEQUENCE</scope>
    <source>
        <strain evidence="2 4">CC28-63</strain>
        <strain evidence="1">CC28-69</strain>
    </source>
</reference>
<organism evidence="1 3">
    <name type="scientific">Marivita cryptomonadis</name>
    <dbReference type="NCBI Taxonomy" id="505252"/>
    <lineage>
        <taxon>Bacteria</taxon>
        <taxon>Pseudomonadati</taxon>
        <taxon>Pseudomonadota</taxon>
        <taxon>Alphaproteobacteria</taxon>
        <taxon>Rhodobacterales</taxon>
        <taxon>Roseobacteraceae</taxon>
        <taxon>Marivita</taxon>
    </lineage>
</organism>
<dbReference type="AlphaFoldDB" id="A0A9Q2NYD2"/>
<dbReference type="Proteomes" id="UP000809440">
    <property type="component" value="Unassembled WGS sequence"/>
</dbReference>
<gene>
    <name evidence="1" type="ORF">JQX41_12570</name>
    <name evidence="2" type="ORF">JQX48_12575</name>
</gene>
<evidence type="ECO:0000313" key="4">
    <source>
        <dbReference type="Proteomes" id="UP000809440"/>
    </source>
</evidence>
<dbReference type="OrthoDB" id="7876148at2"/>
<evidence type="ECO:0000313" key="1">
    <source>
        <dbReference type="EMBL" id="MBM2413143.1"/>
    </source>
</evidence>
<proteinExistence type="predicted"/>
<dbReference type="EMBL" id="JAFBXF010000007">
    <property type="protein sequence ID" value="MBM2417811.1"/>
    <property type="molecule type" value="Genomic_DNA"/>
</dbReference>
<evidence type="ECO:0000313" key="3">
    <source>
        <dbReference type="Proteomes" id="UP000755667"/>
    </source>
</evidence>